<dbReference type="PROSITE" id="PS50011">
    <property type="entry name" value="PROTEIN_KINASE_DOM"/>
    <property type="match status" value="1"/>
</dbReference>
<evidence type="ECO:0000256" key="8">
    <source>
        <dbReference type="SAM" id="Phobius"/>
    </source>
</evidence>
<dbReference type="PANTHER" id="PTHR43289">
    <property type="entry name" value="MITOGEN-ACTIVATED PROTEIN KINASE KINASE KINASE 20-RELATED"/>
    <property type="match status" value="1"/>
</dbReference>
<dbReference type="OrthoDB" id="175560at2"/>
<organism evidence="10 11">
    <name type="scientific">Prosthecobacter fusiformis</name>
    <dbReference type="NCBI Taxonomy" id="48464"/>
    <lineage>
        <taxon>Bacteria</taxon>
        <taxon>Pseudomonadati</taxon>
        <taxon>Verrucomicrobiota</taxon>
        <taxon>Verrucomicrobiia</taxon>
        <taxon>Verrucomicrobiales</taxon>
        <taxon>Verrucomicrobiaceae</taxon>
        <taxon>Prosthecobacter</taxon>
    </lineage>
</organism>
<feature type="repeat" description="WD" evidence="7">
    <location>
        <begin position="449"/>
        <end position="481"/>
    </location>
</feature>
<gene>
    <name evidence="10" type="ORF">EI77_02777</name>
</gene>
<dbReference type="PROSITE" id="PS50082">
    <property type="entry name" value="WD_REPEATS_2"/>
    <property type="match status" value="4"/>
</dbReference>
<dbReference type="InterPro" id="IPR011044">
    <property type="entry name" value="Quino_amine_DH_bsu"/>
</dbReference>
<dbReference type="InterPro" id="IPR018391">
    <property type="entry name" value="PQQ_b-propeller_rpt"/>
</dbReference>
<feature type="domain" description="Protein kinase" evidence="9">
    <location>
        <begin position="60"/>
        <end position="320"/>
    </location>
</feature>
<evidence type="ECO:0000256" key="2">
    <source>
        <dbReference type="ARBA" id="ARBA00022679"/>
    </source>
</evidence>
<evidence type="ECO:0000256" key="1">
    <source>
        <dbReference type="ARBA" id="ARBA00022574"/>
    </source>
</evidence>
<dbReference type="GO" id="GO:0005524">
    <property type="term" value="F:ATP binding"/>
    <property type="evidence" value="ECO:0007669"/>
    <property type="project" value="UniProtKB-KW"/>
</dbReference>
<dbReference type="PROSITE" id="PS50294">
    <property type="entry name" value="WD_REPEATS_REGION"/>
    <property type="match status" value="2"/>
</dbReference>
<dbReference type="Pfam" id="PF00400">
    <property type="entry name" value="WD40"/>
    <property type="match status" value="3"/>
</dbReference>
<keyword evidence="3" id="KW-0677">Repeat</keyword>
<dbReference type="SMART" id="SM00320">
    <property type="entry name" value="WD40"/>
    <property type="match status" value="7"/>
</dbReference>
<evidence type="ECO:0000313" key="11">
    <source>
        <dbReference type="Proteomes" id="UP000295662"/>
    </source>
</evidence>
<dbReference type="InterPro" id="IPR011009">
    <property type="entry name" value="Kinase-like_dom_sf"/>
</dbReference>
<keyword evidence="5 10" id="KW-0418">Kinase</keyword>
<dbReference type="AlphaFoldDB" id="A0A4R7RZ99"/>
<dbReference type="InterPro" id="IPR011047">
    <property type="entry name" value="Quinoprotein_ADH-like_sf"/>
</dbReference>
<dbReference type="InterPro" id="IPR019775">
    <property type="entry name" value="WD40_repeat_CS"/>
</dbReference>
<keyword evidence="2" id="KW-0808">Transferase</keyword>
<dbReference type="PROSITE" id="PS00678">
    <property type="entry name" value="WD_REPEATS_1"/>
    <property type="match status" value="4"/>
</dbReference>
<dbReference type="CDD" id="cd00200">
    <property type="entry name" value="WD40"/>
    <property type="match status" value="1"/>
</dbReference>
<dbReference type="SMART" id="SM00564">
    <property type="entry name" value="PQQ"/>
    <property type="match status" value="2"/>
</dbReference>
<evidence type="ECO:0000256" key="4">
    <source>
        <dbReference type="ARBA" id="ARBA00022741"/>
    </source>
</evidence>
<feature type="repeat" description="WD" evidence="7">
    <location>
        <begin position="989"/>
        <end position="1030"/>
    </location>
</feature>
<dbReference type="Gene3D" id="3.30.200.20">
    <property type="entry name" value="Phosphorylase Kinase, domain 1"/>
    <property type="match status" value="1"/>
</dbReference>
<evidence type="ECO:0000256" key="7">
    <source>
        <dbReference type="PROSITE-ProRule" id="PRU00221"/>
    </source>
</evidence>
<feature type="transmembrane region" description="Helical" evidence="8">
    <location>
        <begin position="347"/>
        <end position="370"/>
    </location>
</feature>
<evidence type="ECO:0000313" key="10">
    <source>
        <dbReference type="EMBL" id="TDU70729.1"/>
    </source>
</evidence>
<proteinExistence type="predicted"/>
<dbReference type="CDD" id="cd14014">
    <property type="entry name" value="STKc_PknB_like"/>
    <property type="match status" value="1"/>
</dbReference>
<dbReference type="InterPro" id="IPR015943">
    <property type="entry name" value="WD40/YVTN_repeat-like_dom_sf"/>
</dbReference>
<dbReference type="Gene3D" id="2.130.10.10">
    <property type="entry name" value="YVTN repeat-like/Quinoprotein amine dehydrogenase"/>
    <property type="match status" value="3"/>
</dbReference>
<feature type="repeat" description="WD" evidence="7">
    <location>
        <begin position="904"/>
        <end position="946"/>
    </location>
</feature>
<keyword evidence="1 7" id="KW-0853">WD repeat</keyword>
<feature type="repeat" description="WD" evidence="7">
    <location>
        <begin position="947"/>
        <end position="988"/>
    </location>
</feature>
<dbReference type="GO" id="GO:0004674">
    <property type="term" value="F:protein serine/threonine kinase activity"/>
    <property type="evidence" value="ECO:0007669"/>
    <property type="project" value="UniProtKB-KW"/>
</dbReference>
<dbReference type="Proteomes" id="UP000295662">
    <property type="component" value="Unassembled WGS sequence"/>
</dbReference>
<dbReference type="SMART" id="SM00220">
    <property type="entry name" value="S_TKc"/>
    <property type="match status" value="1"/>
</dbReference>
<reference evidence="10 11" key="1">
    <citation type="submission" date="2019-03" db="EMBL/GenBank/DDBJ databases">
        <title>Genomic Encyclopedia of Archaeal and Bacterial Type Strains, Phase II (KMG-II): from individual species to whole genera.</title>
        <authorList>
            <person name="Goeker M."/>
        </authorList>
    </citation>
    <scope>NUCLEOTIDE SEQUENCE [LARGE SCALE GENOMIC DNA]</scope>
    <source>
        <strain evidence="10 11">ATCC 25309</strain>
    </source>
</reference>
<dbReference type="InterPro" id="IPR001680">
    <property type="entry name" value="WD40_rpt"/>
</dbReference>
<accession>A0A4R7RZ99</accession>
<keyword evidence="8" id="KW-1133">Transmembrane helix</keyword>
<comment type="caution">
    <text evidence="10">The sequence shown here is derived from an EMBL/GenBank/DDBJ whole genome shotgun (WGS) entry which is preliminary data.</text>
</comment>
<evidence type="ECO:0000256" key="5">
    <source>
        <dbReference type="ARBA" id="ARBA00022777"/>
    </source>
</evidence>
<dbReference type="SUPFAM" id="SSF50969">
    <property type="entry name" value="YVTN repeat-like/Quinoprotein amine dehydrogenase"/>
    <property type="match status" value="1"/>
</dbReference>
<dbReference type="Pfam" id="PF00069">
    <property type="entry name" value="Pkinase"/>
    <property type="match status" value="1"/>
</dbReference>
<evidence type="ECO:0000256" key="3">
    <source>
        <dbReference type="ARBA" id="ARBA00022737"/>
    </source>
</evidence>
<keyword evidence="6" id="KW-0067">ATP-binding</keyword>
<keyword evidence="4" id="KW-0547">Nucleotide-binding</keyword>
<keyword evidence="11" id="KW-1185">Reference proteome</keyword>
<dbReference type="SUPFAM" id="SSF56112">
    <property type="entry name" value="Protein kinase-like (PK-like)"/>
    <property type="match status" value="1"/>
</dbReference>
<name>A0A4R7RZ99_9BACT</name>
<evidence type="ECO:0000256" key="6">
    <source>
        <dbReference type="ARBA" id="ARBA00022840"/>
    </source>
</evidence>
<keyword evidence="8" id="KW-0812">Transmembrane</keyword>
<dbReference type="SUPFAM" id="SSF50998">
    <property type="entry name" value="Quinoprotein alcohol dehydrogenase-like"/>
    <property type="match status" value="1"/>
</dbReference>
<dbReference type="PANTHER" id="PTHR43289:SF6">
    <property type="entry name" value="SERINE_THREONINE-PROTEIN KINASE NEKL-3"/>
    <property type="match status" value="1"/>
</dbReference>
<dbReference type="Gene3D" id="1.10.510.10">
    <property type="entry name" value="Transferase(Phosphotransferase) domain 1"/>
    <property type="match status" value="1"/>
</dbReference>
<evidence type="ECO:0000259" key="9">
    <source>
        <dbReference type="PROSITE" id="PS50011"/>
    </source>
</evidence>
<keyword evidence="10" id="KW-0723">Serine/threonine-protein kinase</keyword>
<keyword evidence="8" id="KW-0472">Membrane</keyword>
<protein>
    <submittedName>
        <fullName evidence="10">Serine/threonine protein kinase</fullName>
    </submittedName>
</protein>
<dbReference type="InterPro" id="IPR000719">
    <property type="entry name" value="Prot_kinase_dom"/>
</dbReference>
<dbReference type="SUPFAM" id="SSF69322">
    <property type="entry name" value="Tricorn protease domain 2"/>
    <property type="match status" value="1"/>
</dbReference>
<sequence length="1178" mass="129584">MPEAFSNSDPLAETRCAVCDARIPPAGTCAQCLLRLAIDSSSNDDDMLLNTLRWQGFGDYEVIEEIDRGGMGVVYRARQRSLEREVALKMILAGELAGKKALRMFQTEAQAAANLHHPNIVPVYEIGEHEMQNYFTMRYIPGGLTVADWAASHRGDSREIAAVVAKISRAVAHAHERGVLHCDLKPSNVLWDPRGEPMVTDFGLAKLLDRSDPAVTYTAAIAGSPSYMAPEQFDGKAGSITTATDIYGIGSLLYEMLSGRPPFDGGSPLEILRKVSQESPRALLSLPKDLEVICMKCLEKRPEDRYSSAAALADDLEHFVRGEPVSAVPLTWTQGVWRWALRKPRSAALLTLCAISILFGMTGIIMQWMATQRANRVQAEALERVRWQEIERWQEDGNVSQALSYLANLVRQRPSHWQAAMYAMSIVNQTSIAVPAGPNIIPPANSTASARLSSDGRWIFTAGSDACVRLWETSSGKEARHIQMQSLVTELATGSLVPLALATQNGEIAVLPKLDGELFTLSRTVSLPAKKLSFSANGRLLVAMTESKLEVWSVKSLSAAPQSLDLEEDMKGMMISADGLHVLGWGKTKACIWDTAAFEKRLNIRANEVFYNAALSADGQKLAIIDGFHHVRIWSISQGVEENIVESPLSSFNQVCLSGDGSRLTMAGNGNDLWFYDTKSGLPVNVATRHHYNVRNLVTDSQGKYVYSYGNDDSMCVADAVTGDSVIGSVQIGHVQDEADIHPSNDGRIILAHSRVKMPFHETISVWQGTNRMHPIRHRVAGERDFHFSRLSPDGRLGCLGLYPGDRCYVYELSSGHVLLDKKTNGNVYVTLFSPDMTKCYAMTANGWIHGWSMATGEELWPPNNQPGKIRPAVITSDGTRIIVGHNDGHIRIYNTETGQVMQVLDHPGEIKTLRLAPGGGEVLLSGSTNKLAHTWDLRTGKKLQTFEGHSHTIIASGWSPGGRYVATASYDRTARIWDVITGKSVGSPMKHQAWLSHLEFSPDGRTVATACRDGTARLWEAKTGKPASQWMEQGSTCETVRFTNDGAALLIRDHGGFRFWDTERAEPITIHYKEPVSGGLGMDSESHRSIMREDGSQVFLASSMNYGALWEVPQPRASAPSWFPDFIEALAGLNFGNPEEANHVRARWLPLKTKLLESTDPGVFSVWARKTLSINPE</sequence>
<dbReference type="EMBL" id="SOCA01000004">
    <property type="protein sequence ID" value="TDU70729.1"/>
    <property type="molecule type" value="Genomic_DNA"/>
</dbReference>